<evidence type="ECO:0000313" key="1">
    <source>
        <dbReference type="EMBL" id="MFB9464530.1"/>
    </source>
</evidence>
<reference evidence="1 2" key="1">
    <citation type="submission" date="2024-09" db="EMBL/GenBank/DDBJ databases">
        <authorList>
            <person name="Sun Q."/>
            <person name="Mori K."/>
        </authorList>
    </citation>
    <scope>NUCLEOTIDE SEQUENCE [LARGE SCALE GENOMIC DNA]</scope>
    <source>
        <strain evidence="1 2">JCM 6917</strain>
    </source>
</reference>
<dbReference type="EMBL" id="JBHMCY010000031">
    <property type="protein sequence ID" value="MFB9464530.1"/>
    <property type="molecule type" value="Genomic_DNA"/>
</dbReference>
<protein>
    <submittedName>
        <fullName evidence="1">Uncharacterized protein</fullName>
    </submittedName>
</protein>
<comment type="caution">
    <text evidence="1">The sequence shown here is derived from an EMBL/GenBank/DDBJ whole genome shotgun (WGS) entry which is preliminary data.</text>
</comment>
<organism evidence="1 2">
    <name type="scientific">Streptomyces cinereospinus</name>
    <dbReference type="NCBI Taxonomy" id="285561"/>
    <lineage>
        <taxon>Bacteria</taxon>
        <taxon>Bacillati</taxon>
        <taxon>Actinomycetota</taxon>
        <taxon>Actinomycetes</taxon>
        <taxon>Kitasatosporales</taxon>
        <taxon>Streptomycetaceae</taxon>
        <taxon>Streptomyces</taxon>
    </lineage>
</organism>
<sequence length="65" mass="7259">MPASLSLPVYMRLGNRGTEQLVGYVSWDLDKGEGSVDLSRLDEVYPQMMDDSPELREVGIVRDAT</sequence>
<dbReference type="RefSeq" id="WP_381347098.1">
    <property type="nucleotide sequence ID" value="NZ_JBHMCY010000031.1"/>
</dbReference>
<dbReference type="Proteomes" id="UP001589709">
    <property type="component" value="Unassembled WGS sequence"/>
</dbReference>
<evidence type="ECO:0000313" key="2">
    <source>
        <dbReference type="Proteomes" id="UP001589709"/>
    </source>
</evidence>
<name>A0ABV5N2P0_9ACTN</name>
<keyword evidence="2" id="KW-1185">Reference proteome</keyword>
<proteinExistence type="predicted"/>
<gene>
    <name evidence="1" type="ORF">ACFF45_17890</name>
</gene>
<accession>A0ABV5N2P0</accession>